<dbReference type="PANTHER" id="PTHR30136:SF24">
    <property type="entry name" value="HTH-TYPE TRANSCRIPTIONAL REPRESSOR ALLR"/>
    <property type="match status" value="1"/>
</dbReference>
<dbReference type="EMBL" id="JABACI010000004">
    <property type="protein sequence ID" value="NLP85166.1"/>
    <property type="molecule type" value="Genomic_DNA"/>
</dbReference>
<dbReference type="SUPFAM" id="SSF55781">
    <property type="entry name" value="GAF domain-like"/>
    <property type="match status" value="1"/>
</dbReference>
<dbReference type="InterPro" id="IPR036390">
    <property type="entry name" value="WH_DNA-bd_sf"/>
</dbReference>
<dbReference type="Pfam" id="PF01614">
    <property type="entry name" value="IclR_C"/>
    <property type="match status" value="2"/>
</dbReference>
<evidence type="ECO:0000256" key="3">
    <source>
        <dbReference type="ARBA" id="ARBA00023163"/>
    </source>
</evidence>
<evidence type="ECO:0000256" key="2">
    <source>
        <dbReference type="ARBA" id="ARBA00023125"/>
    </source>
</evidence>
<dbReference type="SMART" id="SM00346">
    <property type="entry name" value="HTH_ICLR"/>
    <property type="match status" value="1"/>
</dbReference>
<name>A0ABX1KDQ2_9MICO</name>
<evidence type="ECO:0000313" key="7">
    <source>
        <dbReference type="Proteomes" id="UP001429745"/>
    </source>
</evidence>
<evidence type="ECO:0000259" key="5">
    <source>
        <dbReference type="PROSITE" id="PS51078"/>
    </source>
</evidence>
<proteinExistence type="predicted"/>
<dbReference type="InterPro" id="IPR014757">
    <property type="entry name" value="Tscrpt_reg_IclR_C"/>
</dbReference>
<dbReference type="InterPro" id="IPR005471">
    <property type="entry name" value="Tscrpt_reg_IclR_N"/>
</dbReference>
<dbReference type="RefSeq" id="WP_168913599.1">
    <property type="nucleotide sequence ID" value="NZ_JABACI010000004.1"/>
</dbReference>
<accession>A0ABX1KDQ2</accession>
<keyword evidence="3" id="KW-0804">Transcription</keyword>
<dbReference type="Gene3D" id="1.10.10.10">
    <property type="entry name" value="Winged helix-like DNA-binding domain superfamily/Winged helix DNA-binding domain"/>
    <property type="match status" value="1"/>
</dbReference>
<dbReference type="PANTHER" id="PTHR30136">
    <property type="entry name" value="HELIX-TURN-HELIX TRANSCRIPTIONAL REGULATOR, ICLR FAMILY"/>
    <property type="match status" value="1"/>
</dbReference>
<protein>
    <submittedName>
        <fullName evidence="6">IclR family transcriptional regulator</fullName>
    </submittedName>
</protein>
<evidence type="ECO:0000259" key="4">
    <source>
        <dbReference type="PROSITE" id="PS51077"/>
    </source>
</evidence>
<dbReference type="PROSITE" id="PS51078">
    <property type="entry name" value="ICLR_ED"/>
    <property type="match status" value="1"/>
</dbReference>
<dbReference type="Pfam" id="PF09339">
    <property type="entry name" value="HTH_IclR"/>
    <property type="match status" value="1"/>
</dbReference>
<dbReference type="InterPro" id="IPR050707">
    <property type="entry name" value="HTH_MetabolicPath_Reg"/>
</dbReference>
<dbReference type="SUPFAM" id="SSF46785">
    <property type="entry name" value="Winged helix' DNA-binding domain"/>
    <property type="match status" value="1"/>
</dbReference>
<keyword evidence="1" id="KW-0805">Transcription regulation</keyword>
<gene>
    <name evidence="6" type="ORF">HF576_15060</name>
</gene>
<evidence type="ECO:0000313" key="6">
    <source>
        <dbReference type="EMBL" id="NLP85166.1"/>
    </source>
</evidence>
<reference evidence="6 7" key="1">
    <citation type="submission" date="2020-04" db="EMBL/GenBank/DDBJ databases">
        <title>CFH 90308 Microbacterium sp.</title>
        <authorList>
            <person name="Nie G."/>
            <person name="Ming H."/>
            <person name="Xia T."/>
        </authorList>
    </citation>
    <scope>NUCLEOTIDE SEQUENCE [LARGE SCALE GENOMIC DNA]</scope>
    <source>
        <strain evidence="6 7">CFH 90308</strain>
    </source>
</reference>
<dbReference type="Proteomes" id="UP001429745">
    <property type="component" value="Unassembled WGS sequence"/>
</dbReference>
<feature type="domain" description="IclR-ED" evidence="5">
    <location>
        <begin position="70"/>
        <end position="237"/>
    </location>
</feature>
<dbReference type="InterPro" id="IPR029016">
    <property type="entry name" value="GAF-like_dom_sf"/>
</dbReference>
<dbReference type="Gene3D" id="3.30.450.40">
    <property type="match status" value="2"/>
</dbReference>
<feature type="domain" description="HTH iclR-type" evidence="4">
    <location>
        <begin position="10"/>
        <end position="69"/>
    </location>
</feature>
<sequence>MRTAGWTDSVSVLDRVTAVFDAFGDDDALGVSELARRANLPKSTVSRIAADLVEQRLLDRDGDKLSLGVRLFEFGQTVEQPRLLRRHALPVMAELRNQTGLAVHLGVRDGSDVVIVAALRAPGAAAPPSRVGSRRPAHVTALGKALLAGSPPDPSDPPGLRHDLADVRRVGVAVQGDDCEIGTVGVAAAVLGYAGLVVAALGVTASVDDSGSVEVLPQRSAPAVRAAAHAIGRRLVAPRVP</sequence>
<dbReference type="PROSITE" id="PS51077">
    <property type="entry name" value="HTH_ICLR"/>
    <property type="match status" value="1"/>
</dbReference>
<keyword evidence="2" id="KW-0238">DNA-binding</keyword>
<comment type="caution">
    <text evidence="6">The sequence shown here is derived from an EMBL/GenBank/DDBJ whole genome shotgun (WGS) entry which is preliminary data.</text>
</comment>
<keyword evidence="7" id="KW-1185">Reference proteome</keyword>
<organism evidence="6 7">
    <name type="scientific">Microbacterium salsuginis</name>
    <dbReference type="NCBI Taxonomy" id="2722803"/>
    <lineage>
        <taxon>Bacteria</taxon>
        <taxon>Bacillati</taxon>
        <taxon>Actinomycetota</taxon>
        <taxon>Actinomycetes</taxon>
        <taxon>Micrococcales</taxon>
        <taxon>Microbacteriaceae</taxon>
        <taxon>Microbacterium</taxon>
    </lineage>
</organism>
<dbReference type="InterPro" id="IPR036388">
    <property type="entry name" value="WH-like_DNA-bd_sf"/>
</dbReference>
<evidence type="ECO:0000256" key="1">
    <source>
        <dbReference type="ARBA" id="ARBA00023015"/>
    </source>
</evidence>